<dbReference type="InterPro" id="IPR001138">
    <property type="entry name" value="Zn2Cys6_DnaBD"/>
</dbReference>
<reference evidence="5 6" key="1">
    <citation type="submission" date="2016-08" db="EMBL/GenBank/DDBJ databases">
        <title>Genomes of anaerobic fungi encode conserved fungal cellulosomes for biomass hydrolysis.</title>
        <authorList>
            <consortium name="DOE Joint Genome Institute"/>
            <person name="Haitjema C.H."/>
            <person name="Gilmore S.P."/>
            <person name="Henske J.K."/>
            <person name="Solomon K.V."/>
            <person name="De Groot R."/>
            <person name="Kuo A."/>
            <person name="Mondo S.J."/>
            <person name="Salamov A.A."/>
            <person name="Labutti K."/>
            <person name="Zhao Z."/>
            <person name="Chiniquy J."/>
            <person name="Barry K."/>
            <person name="Brewer H.M."/>
            <person name="Purvine S.O."/>
            <person name="Wright A.T."/>
            <person name="Boxma B."/>
            <person name="Van Alen T."/>
            <person name="Hackstein J.H."/>
            <person name="Baker S.E."/>
            <person name="Grigoriev I.V."/>
            <person name="O'Malley M.A."/>
        </authorList>
    </citation>
    <scope>NUCLEOTIDE SEQUENCE [LARGE SCALE GENOMIC DNA]</scope>
    <source>
        <strain evidence="6">finn</strain>
    </source>
</reference>
<dbReference type="EMBL" id="MCFH01000001">
    <property type="protein sequence ID" value="ORX61021.1"/>
    <property type="molecule type" value="Genomic_DNA"/>
</dbReference>
<dbReference type="Proteomes" id="UP000193719">
    <property type="component" value="Unassembled WGS sequence"/>
</dbReference>
<dbReference type="CDD" id="cd00067">
    <property type="entry name" value="GAL4"/>
    <property type="match status" value="1"/>
</dbReference>
<reference evidence="5 6" key="2">
    <citation type="submission" date="2016-08" db="EMBL/GenBank/DDBJ databases">
        <title>Pervasive Adenine N6-methylation of Active Genes in Fungi.</title>
        <authorList>
            <consortium name="DOE Joint Genome Institute"/>
            <person name="Mondo S.J."/>
            <person name="Dannebaum R.O."/>
            <person name="Kuo R.C."/>
            <person name="Labutti K."/>
            <person name="Haridas S."/>
            <person name="Kuo A."/>
            <person name="Salamov A."/>
            <person name="Ahrendt S.R."/>
            <person name="Lipzen A."/>
            <person name="Sullivan W."/>
            <person name="Andreopoulos W.B."/>
            <person name="Clum A."/>
            <person name="Lindquist E."/>
            <person name="Daum C."/>
            <person name="Ramamoorthy G.K."/>
            <person name="Gryganskyi A."/>
            <person name="Culley D."/>
            <person name="Magnuson J.K."/>
            <person name="James T.Y."/>
            <person name="O'Malley M.A."/>
            <person name="Stajich J.E."/>
            <person name="Spatafora J.W."/>
            <person name="Visel A."/>
            <person name="Grigoriev I.V."/>
        </authorList>
    </citation>
    <scope>NUCLEOTIDE SEQUENCE [LARGE SCALE GENOMIC DNA]</scope>
    <source>
        <strain evidence="6">finn</strain>
    </source>
</reference>
<comment type="caution">
    <text evidence="5">The sequence shown here is derived from an EMBL/GenBank/DDBJ whole genome shotgun (WGS) entry which is preliminary data.</text>
</comment>
<keyword evidence="6" id="KW-1185">Reference proteome</keyword>
<dbReference type="InterPro" id="IPR050335">
    <property type="entry name" value="ERT1_acuK_gluconeogen_tf"/>
</dbReference>
<dbReference type="PANTHER" id="PTHR47659">
    <property type="entry name" value="ZN(II)2CYS6 TRANSCRIPTION FACTOR (EUROFUNG)-RELATED"/>
    <property type="match status" value="1"/>
</dbReference>
<feature type="compositionally biased region" description="Basic and acidic residues" evidence="3">
    <location>
        <begin position="427"/>
        <end position="441"/>
    </location>
</feature>
<evidence type="ECO:0000313" key="5">
    <source>
        <dbReference type="EMBL" id="ORX61021.1"/>
    </source>
</evidence>
<dbReference type="OrthoDB" id="1555531at2759"/>
<dbReference type="STRING" id="1754191.A0A1Y1VQ62"/>
<feature type="compositionally biased region" description="Low complexity" evidence="3">
    <location>
        <begin position="765"/>
        <end position="793"/>
    </location>
</feature>
<organism evidence="5 6">
    <name type="scientific">Piromyces finnis</name>
    <dbReference type="NCBI Taxonomy" id="1754191"/>
    <lineage>
        <taxon>Eukaryota</taxon>
        <taxon>Fungi</taxon>
        <taxon>Fungi incertae sedis</taxon>
        <taxon>Chytridiomycota</taxon>
        <taxon>Chytridiomycota incertae sedis</taxon>
        <taxon>Neocallimastigomycetes</taxon>
        <taxon>Neocallimastigales</taxon>
        <taxon>Neocallimastigaceae</taxon>
        <taxon>Piromyces</taxon>
    </lineage>
</organism>
<proteinExistence type="predicted"/>
<feature type="region of interest" description="Disordered" evidence="3">
    <location>
        <begin position="667"/>
        <end position="701"/>
    </location>
</feature>
<dbReference type="GO" id="GO:0000981">
    <property type="term" value="F:DNA-binding transcription factor activity, RNA polymerase II-specific"/>
    <property type="evidence" value="ECO:0007669"/>
    <property type="project" value="InterPro"/>
</dbReference>
<dbReference type="PANTHER" id="PTHR47659:SF1">
    <property type="entry name" value="TRANSCRIPTION ACTIVATOR OF GLUCONEOGENESIS ERT1"/>
    <property type="match status" value="1"/>
</dbReference>
<evidence type="ECO:0000256" key="1">
    <source>
        <dbReference type="ARBA" id="ARBA00022723"/>
    </source>
</evidence>
<gene>
    <name evidence="5" type="ORF">BCR36DRAFT_315160</name>
</gene>
<evidence type="ECO:0000256" key="3">
    <source>
        <dbReference type="SAM" id="MobiDB-lite"/>
    </source>
</evidence>
<dbReference type="AlphaFoldDB" id="A0A1Y1VQ62"/>
<protein>
    <recommendedName>
        <fullName evidence="4">Zn(2)-C6 fungal-type domain-containing protein</fullName>
    </recommendedName>
</protein>
<feature type="compositionally biased region" description="Basic and acidic residues" evidence="3">
    <location>
        <begin position="748"/>
        <end position="762"/>
    </location>
</feature>
<dbReference type="PROSITE" id="PS00463">
    <property type="entry name" value="ZN2_CY6_FUNGAL_1"/>
    <property type="match status" value="1"/>
</dbReference>
<dbReference type="Pfam" id="PF00172">
    <property type="entry name" value="Zn_clus"/>
    <property type="match status" value="1"/>
</dbReference>
<feature type="compositionally biased region" description="Polar residues" evidence="3">
    <location>
        <begin position="452"/>
        <end position="477"/>
    </location>
</feature>
<evidence type="ECO:0000313" key="6">
    <source>
        <dbReference type="Proteomes" id="UP000193719"/>
    </source>
</evidence>
<name>A0A1Y1VQ62_9FUNG</name>
<dbReference type="Gene3D" id="4.10.240.10">
    <property type="entry name" value="Zn(2)-C6 fungal-type DNA-binding domain"/>
    <property type="match status" value="1"/>
</dbReference>
<keyword evidence="1" id="KW-0479">Metal-binding</keyword>
<feature type="compositionally biased region" description="Polar residues" evidence="3">
    <location>
        <begin position="667"/>
        <end position="685"/>
    </location>
</feature>
<evidence type="ECO:0000259" key="4">
    <source>
        <dbReference type="PROSITE" id="PS50048"/>
    </source>
</evidence>
<dbReference type="InterPro" id="IPR036864">
    <property type="entry name" value="Zn2-C6_fun-type_DNA-bd_sf"/>
</dbReference>
<dbReference type="PROSITE" id="PS50048">
    <property type="entry name" value="ZN2_CY6_FUNGAL_2"/>
    <property type="match status" value="1"/>
</dbReference>
<accession>A0A1Y1VQ62</accession>
<feature type="region of interest" description="Disordered" evidence="3">
    <location>
        <begin position="427"/>
        <end position="493"/>
    </location>
</feature>
<dbReference type="GO" id="GO:0008270">
    <property type="term" value="F:zinc ion binding"/>
    <property type="evidence" value="ECO:0007669"/>
    <property type="project" value="InterPro"/>
</dbReference>
<feature type="domain" description="Zn(2)-C6 fungal-type" evidence="4">
    <location>
        <begin position="707"/>
        <end position="737"/>
    </location>
</feature>
<keyword evidence="2" id="KW-0539">Nucleus</keyword>
<sequence length="810" mass="91360">MNNYNNFFSSSQFFSHDDLNWATTDPYNLFDETMLGSSIFYNPIYGYDNQLLLQSSFPFYEDDINKDANTASTGNYIKEKSIQKPGAPIGYVSNNNSNMEGSSASTIKYNPTNNLYCQQPSTSKKVITQSQIQLQPQQSQSQFQQHPQPQYMLSRANSNDTIFSCISQSSRYDSTEQLQRGGMVRADLSQYDLLYDSESSSSKHYIPTANPRNWSIFDQPRENFFNSIDYDYNLGDNCNSLSFGIDNCCSLNNTINNYNMPLTVDPSAIICNNNNIKLDTEEDDPIIRSILCSESEDEEVYEGNNEKQKQLQQIQKTSLIKSNKIVSDSEDDDDDDVDFDENLEDDTITSSLYTKNHNNIYNKNVSNLDLINTNIANKKNDLSIFTYEVNYSKNNENKDKLYKDDNIKNEIEIKKEIKEENATLSKTDENKNKVENIDGPKRGRKASKIKNETISQDENKDLSSNIGDLSNNPPYTQTKRKRRRGKNSEITDTIISTTSSSSSSMNEMSGNTISKRGRKANVNNYVDSIPKKTVEYNYNKKRMIHQNLQNNETKRKIGQQYVEINNTNYNTTAVVHPNEYKFITLDNQGLYINGKINDNLLQDSNILTVANPNNSLSHIATIDNNMVLPVNTNNLTPSIGNNNSIISIQHQANVQKPTSIVQTVNNTPLPQANSTTRSTSKSNINHTKKAMNGSNTNKPTKKHCSKACINCKRAHLACDASRPCKRCVSQGRTDCVSVEHKKRGRPKCSPDKKAANNLEKKKTNAKNTNVNVNNNSSNSNNNNNSNSDNSNSTTYTEISTNVTLTSFSSN</sequence>
<feature type="region of interest" description="Disordered" evidence="3">
    <location>
        <begin position="738"/>
        <end position="797"/>
    </location>
</feature>
<evidence type="ECO:0000256" key="2">
    <source>
        <dbReference type="ARBA" id="ARBA00023242"/>
    </source>
</evidence>